<dbReference type="PANTHER" id="PTHR16305:SF28">
    <property type="entry name" value="GUANYLATE CYCLASE DOMAIN-CONTAINING PROTEIN"/>
    <property type="match status" value="1"/>
</dbReference>
<keyword evidence="2" id="KW-0067">ATP-binding</keyword>
<dbReference type="Pfam" id="PF13191">
    <property type="entry name" value="AAA_16"/>
    <property type="match status" value="1"/>
</dbReference>
<organism evidence="4 5">
    <name type="scientific">Microbacterium foliorum</name>
    <dbReference type="NCBI Taxonomy" id="104336"/>
    <lineage>
        <taxon>Bacteria</taxon>
        <taxon>Bacillati</taxon>
        <taxon>Actinomycetota</taxon>
        <taxon>Actinomycetes</taxon>
        <taxon>Micrococcales</taxon>
        <taxon>Microbacteriaceae</taxon>
        <taxon>Microbacterium</taxon>
    </lineage>
</organism>
<dbReference type="InterPro" id="IPR041664">
    <property type="entry name" value="AAA_16"/>
</dbReference>
<dbReference type="InterPro" id="IPR027417">
    <property type="entry name" value="P-loop_NTPase"/>
</dbReference>
<evidence type="ECO:0000313" key="5">
    <source>
        <dbReference type="Proteomes" id="UP001249291"/>
    </source>
</evidence>
<dbReference type="SUPFAM" id="SSF52540">
    <property type="entry name" value="P-loop containing nucleoside triphosphate hydrolases"/>
    <property type="match status" value="1"/>
</dbReference>
<dbReference type="PANTHER" id="PTHR16305">
    <property type="entry name" value="TESTICULAR SOLUBLE ADENYLYL CYCLASE"/>
    <property type="match status" value="1"/>
</dbReference>
<proteinExistence type="predicted"/>
<evidence type="ECO:0000256" key="2">
    <source>
        <dbReference type="ARBA" id="ARBA00022840"/>
    </source>
</evidence>
<feature type="domain" description="Orc1-like AAA ATPase" evidence="3">
    <location>
        <begin position="31"/>
        <end position="178"/>
    </location>
</feature>
<reference evidence="4 5" key="1">
    <citation type="submission" date="2023-08" db="EMBL/GenBank/DDBJ databases">
        <title>Functional and genomic diversity of the sorghum phyllosphere microbiome.</title>
        <authorList>
            <person name="Shade A."/>
        </authorList>
    </citation>
    <scope>NUCLEOTIDE SEQUENCE [LARGE SCALE GENOMIC DNA]</scope>
    <source>
        <strain evidence="4 5">SORGH_AS_0445</strain>
    </source>
</reference>
<protein>
    <submittedName>
        <fullName evidence="4">ATPase</fullName>
    </submittedName>
</protein>
<dbReference type="RefSeq" id="WP_309687625.1">
    <property type="nucleotide sequence ID" value="NZ_JAVIZQ010000001.1"/>
</dbReference>
<dbReference type="EMBL" id="JAVIZQ010000001">
    <property type="protein sequence ID" value="MDR6141140.1"/>
    <property type="molecule type" value="Genomic_DNA"/>
</dbReference>
<evidence type="ECO:0000256" key="1">
    <source>
        <dbReference type="ARBA" id="ARBA00022741"/>
    </source>
</evidence>
<dbReference type="Proteomes" id="UP001249291">
    <property type="component" value="Unassembled WGS sequence"/>
</dbReference>
<keyword evidence="1" id="KW-0547">Nucleotide-binding</keyword>
<evidence type="ECO:0000259" key="3">
    <source>
        <dbReference type="Pfam" id="PF13191"/>
    </source>
</evidence>
<evidence type="ECO:0000313" key="4">
    <source>
        <dbReference type="EMBL" id="MDR6141140.1"/>
    </source>
</evidence>
<name>A0ABU1HM68_9MICO</name>
<sequence length="487" mass="51835">MSSVPQIPRPVHAAHRDALSGSAAGHYLIPVRGRRPEVEAIERGFDRAYDGQNTVTVFVGDPGIGKTRLLRHALQQAQGRRWSTLVLSPDVDSHLSPFGALIDAVEQMQPPLLGPTELHELRSVNSPQYWLTRTLANRLESAASHSGVLVVADDLQWLDSGSLATITALLRALEGLPIYWVFATRTGSPTVDHRRFVDSLSSFASVIDLAPLDADAVDAMARDILGGLPGPNVETAIKKAAGSPLLILELLRGMESEGLLEWVRGYIDVEPDTVPSSYGASVRERISSLSGDARRIAQVGSLYGREFPLHQVLESIGQSAAAMAPAVQELLDLSFIIDTGAGFAFRHDTVQSAASESLSPTLRRAIAGEVLHRRLRAGEPVVALASTIAAAAESGNAASIDLLFDAAVQLAPTDARGAAELVARGAELARGSAQHSERIATLLPLMLAGGLYETAQSIRATVAPSHYSGRACSGRARLRASAHRSRL</sequence>
<accession>A0ABU1HM68</accession>
<gene>
    <name evidence="4" type="ORF">QE375_000694</name>
</gene>
<keyword evidence="5" id="KW-1185">Reference proteome</keyword>
<dbReference type="Gene3D" id="3.40.50.300">
    <property type="entry name" value="P-loop containing nucleotide triphosphate hydrolases"/>
    <property type="match status" value="1"/>
</dbReference>
<comment type="caution">
    <text evidence="4">The sequence shown here is derived from an EMBL/GenBank/DDBJ whole genome shotgun (WGS) entry which is preliminary data.</text>
</comment>